<evidence type="ECO:0000313" key="1">
    <source>
        <dbReference type="EMBL" id="GCE04588.1"/>
    </source>
</evidence>
<dbReference type="RefSeq" id="WP_126595722.1">
    <property type="nucleotide sequence ID" value="NZ_BIFQ01000001.1"/>
</dbReference>
<evidence type="ECO:0000313" key="2">
    <source>
        <dbReference type="Proteomes" id="UP000287224"/>
    </source>
</evidence>
<dbReference type="Gene3D" id="1.10.3210.10">
    <property type="entry name" value="Hypothetical protein af1432"/>
    <property type="match status" value="1"/>
</dbReference>
<name>A0A401ZD25_9CHLR</name>
<gene>
    <name evidence="1" type="ORF">KDAU_19170</name>
</gene>
<dbReference type="OrthoDB" id="158780at2"/>
<dbReference type="Proteomes" id="UP000287224">
    <property type="component" value="Unassembled WGS sequence"/>
</dbReference>
<dbReference type="EMBL" id="BIFQ01000001">
    <property type="protein sequence ID" value="GCE04588.1"/>
    <property type="molecule type" value="Genomic_DNA"/>
</dbReference>
<dbReference type="AlphaFoldDB" id="A0A401ZD25"/>
<reference evidence="2" key="1">
    <citation type="submission" date="2018-12" db="EMBL/GenBank/DDBJ databases">
        <title>Tengunoibacter tsumagoiensis gen. nov., sp. nov., Dictyobacter kobayashii sp. nov., D. alpinus sp. nov., and D. joshuensis sp. nov. and description of Dictyobacteraceae fam. nov. within the order Ktedonobacterales isolated from Tengu-no-mugimeshi.</title>
        <authorList>
            <person name="Wang C.M."/>
            <person name="Zheng Y."/>
            <person name="Sakai Y."/>
            <person name="Toyoda A."/>
            <person name="Minakuchi Y."/>
            <person name="Abe K."/>
            <person name="Yokota A."/>
            <person name="Yabe S."/>
        </authorList>
    </citation>
    <scope>NUCLEOTIDE SEQUENCE [LARGE SCALE GENOMIC DNA]</scope>
    <source>
        <strain evidence="2">S-27</strain>
    </source>
</reference>
<sequence length="179" mass="20438">MHDTSLMTTIHYRLRQVRQQLGFERPLRASDYAEVELWLPKSAQALFRTMTVADQQHSLRVCRGLQERGCQERDMLAAALLHDVGKAEGRVPFWTRPTIVLGKRLLPELLRRSVLPPGEIEHDRGPRWRRSLSYAWHHAEVGALLAAAAGLSERAVLYIRTHHHPHGPAAELHMVDEVS</sequence>
<dbReference type="SUPFAM" id="SSF109604">
    <property type="entry name" value="HD-domain/PDEase-like"/>
    <property type="match status" value="1"/>
</dbReference>
<evidence type="ECO:0008006" key="3">
    <source>
        <dbReference type="Google" id="ProtNLM"/>
    </source>
</evidence>
<organism evidence="1 2">
    <name type="scientific">Dictyobacter aurantiacus</name>
    <dbReference type="NCBI Taxonomy" id="1936993"/>
    <lineage>
        <taxon>Bacteria</taxon>
        <taxon>Bacillati</taxon>
        <taxon>Chloroflexota</taxon>
        <taxon>Ktedonobacteria</taxon>
        <taxon>Ktedonobacterales</taxon>
        <taxon>Dictyobacteraceae</taxon>
        <taxon>Dictyobacter</taxon>
    </lineage>
</organism>
<proteinExistence type="predicted"/>
<protein>
    <recommendedName>
        <fullName evidence="3">HD domain-containing protein</fullName>
    </recommendedName>
</protein>
<keyword evidence="2" id="KW-1185">Reference proteome</keyword>
<accession>A0A401ZD25</accession>
<comment type="caution">
    <text evidence="1">The sequence shown here is derived from an EMBL/GenBank/DDBJ whole genome shotgun (WGS) entry which is preliminary data.</text>
</comment>